<evidence type="ECO:0000313" key="2">
    <source>
        <dbReference type="EMBL" id="ANH37568.1"/>
    </source>
</evidence>
<dbReference type="AlphaFoldDB" id="A0A1A9GH07"/>
<protein>
    <submittedName>
        <fullName evidence="2">Uncharacterized protein</fullName>
    </submittedName>
</protein>
<sequence>MADVDDFSGIDQLTRGDVAQARRLRATLAVISRRTEDPELRQLVRSVLAGRESVRRVFAHASFWQMAETSFDNLQRGLDQLSPEERDLVAEETGSAQTADAEIDQLREPAADPGEGPGREDRGPHRWG</sequence>
<accession>A0A1A9GH07</accession>
<dbReference type="Proteomes" id="UP000077868">
    <property type="component" value="Chromosome"/>
</dbReference>
<evidence type="ECO:0000313" key="3">
    <source>
        <dbReference type="Proteomes" id="UP000077868"/>
    </source>
</evidence>
<name>A0A1A9GH07_9ACTN</name>
<feature type="region of interest" description="Disordered" evidence="1">
    <location>
        <begin position="77"/>
        <end position="128"/>
    </location>
</feature>
<dbReference type="PATRIC" id="fig|1300347.3.peg.1127"/>
<dbReference type="EMBL" id="CP015079">
    <property type="protein sequence ID" value="ANH37568.1"/>
    <property type="molecule type" value="Genomic_DNA"/>
</dbReference>
<dbReference type="RefSeq" id="WP_157519909.1">
    <property type="nucleotide sequence ID" value="NZ_CP015079.1"/>
</dbReference>
<feature type="compositionally biased region" description="Basic and acidic residues" evidence="1">
    <location>
        <begin position="117"/>
        <end position="128"/>
    </location>
</feature>
<reference evidence="2 3" key="1">
    <citation type="submission" date="2016-03" db="EMBL/GenBank/DDBJ databases">
        <title>Complete genome sequence of a soil Actinobacterium, Nocardioides dokdonensis FR1436.</title>
        <authorList>
            <person name="Kwon S.-K."/>
            <person name="Kim K."/>
            <person name="Kim J.F."/>
        </authorList>
    </citation>
    <scope>NUCLEOTIDE SEQUENCE [LARGE SCALE GENOMIC DNA]</scope>
    <source>
        <strain evidence="2 3">FR1436</strain>
    </source>
</reference>
<keyword evidence="3" id="KW-1185">Reference proteome</keyword>
<dbReference type="STRING" id="1300347.I601_1126"/>
<organism evidence="2 3">
    <name type="scientific">Nocardioides dokdonensis FR1436</name>
    <dbReference type="NCBI Taxonomy" id="1300347"/>
    <lineage>
        <taxon>Bacteria</taxon>
        <taxon>Bacillati</taxon>
        <taxon>Actinomycetota</taxon>
        <taxon>Actinomycetes</taxon>
        <taxon>Propionibacteriales</taxon>
        <taxon>Nocardioidaceae</taxon>
        <taxon>Nocardioides</taxon>
    </lineage>
</organism>
<evidence type="ECO:0000256" key="1">
    <source>
        <dbReference type="SAM" id="MobiDB-lite"/>
    </source>
</evidence>
<gene>
    <name evidence="2" type="ORF">I601_1126</name>
</gene>
<dbReference type="KEGG" id="ndk:I601_1126"/>
<dbReference type="OrthoDB" id="3789192at2"/>
<proteinExistence type="predicted"/>